<dbReference type="Pfam" id="PF13561">
    <property type="entry name" value="adh_short_C2"/>
    <property type="match status" value="1"/>
</dbReference>
<evidence type="ECO:0000256" key="1">
    <source>
        <dbReference type="ARBA" id="ARBA00006484"/>
    </source>
</evidence>
<dbReference type="InterPro" id="IPR020904">
    <property type="entry name" value="Sc_DH/Rdtase_CS"/>
</dbReference>
<evidence type="ECO:0000256" key="3">
    <source>
        <dbReference type="ARBA" id="ARBA00023002"/>
    </source>
</evidence>
<dbReference type="PANTHER" id="PTHR43180:SF63">
    <property type="entry name" value="DEHYDROGENASE_REDUCTASE FAMILY PROTEIN, PUTATIVE (AFU_ORTHOLOGUE AFUA_6G03520)-RELATED"/>
    <property type="match status" value="1"/>
</dbReference>
<keyword evidence="2" id="KW-0521">NADP</keyword>
<proteinExistence type="inferred from homology"/>
<comment type="similarity">
    <text evidence="1">Belongs to the short-chain dehydrogenases/reductases (SDR) family.</text>
</comment>
<organism evidence="4 5">
    <name type="scientific">Aplosporella prunicola CBS 121167</name>
    <dbReference type="NCBI Taxonomy" id="1176127"/>
    <lineage>
        <taxon>Eukaryota</taxon>
        <taxon>Fungi</taxon>
        <taxon>Dikarya</taxon>
        <taxon>Ascomycota</taxon>
        <taxon>Pezizomycotina</taxon>
        <taxon>Dothideomycetes</taxon>
        <taxon>Dothideomycetes incertae sedis</taxon>
        <taxon>Botryosphaeriales</taxon>
        <taxon>Aplosporellaceae</taxon>
        <taxon>Aplosporella</taxon>
    </lineage>
</organism>
<gene>
    <name evidence="4" type="ORF">K452DRAFT_360292</name>
</gene>
<dbReference type="PRINTS" id="PR00080">
    <property type="entry name" value="SDRFAMILY"/>
</dbReference>
<dbReference type="Proteomes" id="UP000799438">
    <property type="component" value="Unassembled WGS sequence"/>
</dbReference>
<dbReference type="GO" id="GO:0016491">
    <property type="term" value="F:oxidoreductase activity"/>
    <property type="evidence" value="ECO:0007669"/>
    <property type="project" value="UniProtKB-KW"/>
</dbReference>
<evidence type="ECO:0000313" key="4">
    <source>
        <dbReference type="EMBL" id="KAF2139491.1"/>
    </source>
</evidence>
<accession>A0A6A6BAF8</accession>
<dbReference type="PANTHER" id="PTHR43180">
    <property type="entry name" value="3-OXOACYL-(ACYL-CARRIER-PROTEIN) REDUCTASE (AFU_ORTHOLOGUE AFUA_6G11210)"/>
    <property type="match status" value="1"/>
</dbReference>
<dbReference type="PROSITE" id="PS00061">
    <property type="entry name" value="ADH_SHORT"/>
    <property type="match status" value="1"/>
</dbReference>
<keyword evidence="3" id="KW-0560">Oxidoreductase</keyword>
<dbReference type="CDD" id="cd05233">
    <property type="entry name" value="SDR_c"/>
    <property type="match status" value="1"/>
</dbReference>
<dbReference type="Gene3D" id="3.40.50.720">
    <property type="entry name" value="NAD(P)-binding Rossmann-like Domain"/>
    <property type="match status" value="1"/>
</dbReference>
<dbReference type="GeneID" id="54303838"/>
<dbReference type="FunFam" id="3.40.50.720:FF:000084">
    <property type="entry name" value="Short-chain dehydrogenase reductase"/>
    <property type="match status" value="1"/>
</dbReference>
<dbReference type="AlphaFoldDB" id="A0A6A6BAF8"/>
<keyword evidence="5" id="KW-1185">Reference proteome</keyword>
<reference evidence="4" key="1">
    <citation type="journal article" date="2020" name="Stud. Mycol.">
        <title>101 Dothideomycetes genomes: a test case for predicting lifestyles and emergence of pathogens.</title>
        <authorList>
            <person name="Haridas S."/>
            <person name="Albert R."/>
            <person name="Binder M."/>
            <person name="Bloem J."/>
            <person name="Labutti K."/>
            <person name="Salamov A."/>
            <person name="Andreopoulos B."/>
            <person name="Baker S."/>
            <person name="Barry K."/>
            <person name="Bills G."/>
            <person name="Bluhm B."/>
            <person name="Cannon C."/>
            <person name="Castanera R."/>
            <person name="Culley D."/>
            <person name="Daum C."/>
            <person name="Ezra D."/>
            <person name="Gonzalez J."/>
            <person name="Henrissat B."/>
            <person name="Kuo A."/>
            <person name="Liang C."/>
            <person name="Lipzen A."/>
            <person name="Lutzoni F."/>
            <person name="Magnuson J."/>
            <person name="Mondo S."/>
            <person name="Nolan M."/>
            <person name="Ohm R."/>
            <person name="Pangilinan J."/>
            <person name="Park H.-J."/>
            <person name="Ramirez L."/>
            <person name="Alfaro M."/>
            <person name="Sun H."/>
            <person name="Tritt A."/>
            <person name="Yoshinaga Y."/>
            <person name="Zwiers L.-H."/>
            <person name="Turgeon B."/>
            <person name="Goodwin S."/>
            <person name="Spatafora J."/>
            <person name="Crous P."/>
            <person name="Grigoriev I."/>
        </authorList>
    </citation>
    <scope>NUCLEOTIDE SEQUENCE</scope>
    <source>
        <strain evidence="4">CBS 121167</strain>
    </source>
</reference>
<evidence type="ECO:0000256" key="2">
    <source>
        <dbReference type="ARBA" id="ARBA00022857"/>
    </source>
</evidence>
<dbReference type="EMBL" id="ML995492">
    <property type="protein sequence ID" value="KAF2139491.1"/>
    <property type="molecule type" value="Genomic_DNA"/>
</dbReference>
<protein>
    <submittedName>
        <fullName evidence="4">Uncharacterized protein</fullName>
    </submittedName>
</protein>
<name>A0A6A6BAF8_9PEZI</name>
<dbReference type="InterPro" id="IPR002347">
    <property type="entry name" value="SDR_fam"/>
</dbReference>
<dbReference type="SUPFAM" id="SSF51735">
    <property type="entry name" value="NAD(P)-binding Rossmann-fold domains"/>
    <property type="match status" value="1"/>
</dbReference>
<dbReference type="RefSeq" id="XP_033395204.1">
    <property type="nucleotide sequence ID" value="XM_033546332.1"/>
</dbReference>
<dbReference type="PRINTS" id="PR00081">
    <property type="entry name" value="GDHRDH"/>
</dbReference>
<dbReference type="InterPro" id="IPR036291">
    <property type="entry name" value="NAD(P)-bd_dom_sf"/>
</dbReference>
<evidence type="ECO:0000313" key="5">
    <source>
        <dbReference type="Proteomes" id="UP000799438"/>
    </source>
</evidence>
<dbReference type="OrthoDB" id="417891at2759"/>
<sequence length="262" mass="27979">MNHILDEKVVLITGGASGLGRAAAKACLEAKAKVVIADINEKMLKECEEELKTRWHVGPLRDLTAVVADVSDEVSAARAVDHAVHTFGKLDVLVNNAGIFDTFDPVDTVDMQIWNRVLAVNLTGPVLMSKYAVKHFLDRKATGCSIINIGSIAGLRGAHAGAAYTTSKHGLIGLTKNTAAAYLQQGIRCNALLPGNMETNIVHSVPGTINESKLKICQDILDVHPDYLDADKVAKSIVHLASEWSETINGAIITADGGFTTF</sequence>